<evidence type="ECO:0000256" key="1">
    <source>
        <dbReference type="SAM" id="Phobius"/>
    </source>
</evidence>
<dbReference type="EMBL" id="PYMA01000002">
    <property type="protein sequence ID" value="PSW21340.1"/>
    <property type="molecule type" value="Genomic_DNA"/>
</dbReference>
<proteinExistence type="predicted"/>
<feature type="transmembrane region" description="Helical" evidence="1">
    <location>
        <begin position="12"/>
        <end position="31"/>
    </location>
</feature>
<dbReference type="AlphaFoldDB" id="A0A2T3NYM3"/>
<dbReference type="RefSeq" id="WP_107271660.1">
    <property type="nucleotide sequence ID" value="NZ_PYMA01000002.1"/>
</dbReference>
<keyword evidence="1" id="KW-1133">Transmembrane helix</keyword>
<gene>
    <name evidence="2" type="ORF">C9I98_05220</name>
</gene>
<feature type="transmembrane region" description="Helical" evidence="1">
    <location>
        <begin position="37"/>
        <end position="55"/>
    </location>
</feature>
<keyword evidence="3" id="KW-1185">Reference proteome</keyword>
<protein>
    <submittedName>
        <fullName evidence="2">Uncharacterized protein</fullName>
    </submittedName>
</protein>
<keyword evidence="1" id="KW-0472">Membrane</keyword>
<feature type="transmembrane region" description="Helical" evidence="1">
    <location>
        <begin position="67"/>
        <end position="87"/>
    </location>
</feature>
<evidence type="ECO:0000313" key="2">
    <source>
        <dbReference type="EMBL" id="PSW21340.1"/>
    </source>
</evidence>
<dbReference type="Proteomes" id="UP000241771">
    <property type="component" value="Unassembled WGS sequence"/>
</dbReference>
<comment type="caution">
    <text evidence="2">The sequence shown here is derived from an EMBL/GenBank/DDBJ whole genome shotgun (WGS) entry which is preliminary data.</text>
</comment>
<accession>A0A2T3NYM3</accession>
<evidence type="ECO:0000313" key="3">
    <source>
        <dbReference type="Proteomes" id="UP000241771"/>
    </source>
</evidence>
<organism evidence="2 3">
    <name type="scientific">Photobacterium sanctipauli</name>
    <dbReference type="NCBI Taxonomy" id="1342794"/>
    <lineage>
        <taxon>Bacteria</taxon>
        <taxon>Pseudomonadati</taxon>
        <taxon>Pseudomonadota</taxon>
        <taxon>Gammaproteobacteria</taxon>
        <taxon>Vibrionales</taxon>
        <taxon>Vibrionaceae</taxon>
        <taxon>Photobacterium</taxon>
    </lineage>
</organism>
<feature type="transmembrane region" description="Helical" evidence="1">
    <location>
        <begin position="93"/>
        <end position="114"/>
    </location>
</feature>
<reference evidence="2 3" key="1">
    <citation type="submission" date="2018-01" db="EMBL/GenBank/DDBJ databases">
        <title>Whole genome sequencing of Histamine producing bacteria.</title>
        <authorList>
            <person name="Butler K."/>
        </authorList>
    </citation>
    <scope>NUCLEOTIDE SEQUENCE [LARGE SCALE GENOMIC DNA]</scope>
    <source>
        <strain evidence="2 3">DSM 100436</strain>
    </source>
</reference>
<sequence length="129" mass="14839">MYKIYIIKFGSREGMFLVRLTPVILSCWLLAAHFLRFGGMIPFIVLVLLPLALFVRRKAIPKLMSALLILMAGKWLVVTYEMITVRLMMGDDWIRMLCIMGAVVIFTLVSVCCFQNERVSAYYSSPKQH</sequence>
<keyword evidence="1" id="KW-0812">Transmembrane</keyword>
<name>A0A2T3NYM3_9GAMM</name>